<comment type="caution">
    <text evidence="2">The sequence shown here is derived from an EMBL/GenBank/DDBJ whole genome shotgun (WGS) entry which is preliminary data.</text>
</comment>
<dbReference type="Proteomes" id="UP001157974">
    <property type="component" value="Unassembled WGS sequence"/>
</dbReference>
<feature type="compositionally biased region" description="Basic and acidic residues" evidence="1">
    <location>
        <begin position="49"/>
        <end position="75"/>
    </location>
</feature>
<name>A0AAV8V3W1_9RHOD</name>
<protein>
    <submittedName>
        <fullName evidence="2">Uncharacterized protein</fullName>
    </submittedName>
</protein>
<gene>
    <name evidence="2" type="ORF">NDN08_005017</name>
</gene>
<evidence type="ECO:0000256" key="1">
    <source>
        <dbReference type="SAM" id="MobiDB-lite"/>
    </source>
</evidence>
<feature type="region of interest" description="Disordered" evidence="1">
    <location>
        <begin position="44"/>
        <end position="75"/>
    </location>
</feature>
<dbReference type="AlphaFoldDB" id="A0AAV8V3W1"/>
<evidence type="ECO:0000313" key="2">
    <source>
        <dbReference type="EMBL" id="KAJ8908303.1"/>
    </source>
</evidence>
<sequence length="75" mass="8617">MLLPPHWAAVFCGSREFDNQQTKKKTYGRLRILGQGPRVYLPLSPGCGRTDRLRRSREKNDVSKGFREPTRSCPV</sequence>
<evidence type="ECO:0000313" key="3">
    <source>
        <dbReference type="Proteomes" id="UP001157974"/>
    </source>
</evidence>
<dbReference type="EMBL" id="JAMWBK010000001">
    <property type="protein sequence ID" value="KAJ8908303.1"/>
    <property type="molecule type" value="Genomic_DNA"/>
</dbReference>
<organism evidence="2 3">
    <name type="scientific">Rhodosorus marinus</name>
    <dbReference type="NCBI Taxonomy" id="101924"/>
    <lineage>
        <taxon>Eukaryota</taxon>
        <taxon>Rhodophyta</taxon>
        <taxon>Stylonematophyceae</taxon>
        <taxon>Stylonematales</taxon>
        <taxon>Stylonemataceae</taxon>
        <taxon>Rhodosorus</taxon>
    </lineage>
</organism>
<proteinExistence type="predicted"/>
<accession>A0AAV8V3W1</accession>
<reference evidence="2 3" key="1">
    <citation type="journal article" date="2023" name="Nat. Commun.">
        <title>Origin of minicircular mitochondrial genomes in red algae.</title>
        <authorList>
            <person name="Lee Y."/>
            <person name="Cho C.H."/>
            <person name="Lee Y.M."/>
            <person name="Park S.I."/>
            <person name="Yang J.H."/>
            <person name="West J.A."/>
            <person name="Bhattacharya D."/>
            <person name="Yoon H.S."/>
        </authorList>
    </citation>
    <scope>NUCLEOTIDE SEQUENCE [LARGE SCALE GENOMIC DNA]</scope>
    <source>
        <strain evidence="2 3">CCMP1338</strain>
        <tissue evidence="2">Whole cell</tissue>
    </source>
</reference>
<keyword evidence="3" id="KW-1185">Reference proteome</keyword>